<organism evidence="1 2">
    <name type="scientific">Pterulicium gracile</name>
    <dbReference type="NCBI Taxonomy" id="1884261"/>
    <lineage>
        <taxon>Eukaryota</taxon>
        <taxon>Fungi</taxon>
        <taxon>Dikarya</taxon>
        <taxon>Basidiomycota</taxon>
        <taxon>Agaricomycotina</taxon>
        <taxon>Agaricomycetes</taxon>
        <taxon>Agaricomycetidae</taxon>
        <taxon>Agaricales</taxon>
        <taxon>Pleurotineae</taxon>
        <taxon>Pterulaceae</taxon>
        <taxon>Pterulicium</taxon>
    </lineage>
</organism>
<evidence type="ECO:0000313" key="1">
    <source>
        <dbReference type="EMBL" id="TFK98013.1"/>
    </source>
</evidence>
<evidence type="ECO:0000313" key="2">
    <source>
        <dbReference type="Proteomes" id="UP000305067"/>
    </source>
</evidence>
<protein>
    <submittedName>
        <fullName evidence="1">Uncharacterized protein</fullName>
    </submittedName>
</protein>
<dbReference type="EMBL" id="ML178842">
    <property type="protein sequence ID" value="TFK98013.1"/>
    <property type="molecule type" value="Genomic_DNA"/>
</dbReference>
<gene>
    <name evidence="1" type="ORF">BDV98DRAFT_607062</name>
</gene>
<dbReference type="Proteomes" id="UP000305067">
    <property type="component" value="Unassembled WGS sequence"/>
</dbReference>
<keyword evidence="2" id="KW-1185">Reference proteome</keyword>
<reference evidence="1 2" key="1">
    <citation type="journal article" date="2019" name="Nat. Ecol. Evol.">
        <title>Megaphylogeny resolves global patterns of mushroom evolution.</title>
        <authorList>
            <person name="Varga T."/>
            <person name="Krizsan K."/>
            <person name="Foldi C."/>
            <person name="Dima B."/>
            <person name="Sanchez-Garcia M."/>
            <person name="Sanchez-Ramirez S."/>
            <person name="Szollosi G.J."/>
            <person name="Szarkandi J.G."/>
            <person name="Papp V."/>
            <person name="Albert L."/>
            <person name="Andreopoulos W."/>
            <person name="Angelini C."/>
            <person name="Antonin V."/>
            <person name="Barry K.W."/>
            <person name="Bougher N.L."/>
            <person name="Buchanan P."/>
            <person name="Buyck B."/>
            <person name="Bense V."/>
            <person name="Catcheside P."/>
            <person name="Chovatia M."/>
            <person name="Cooper J."/>
            <person name="Damon W."/>
            <person name="Desjardin D."/>
            <person name="Finy P."/>
            <person name="Geml J."/>
            <person name="Haridas S."/>
            <person name="Hughes K."/>
            <person name="Justo A."/>
            <person name="Karasinski D."/>
            <person name="Kautmanova I."/>
            <person name="Kiss B."/>
            <person name="Kocsube S."/>
            <person name="Kotiranta H."/>
            <person name="LaButti K.M."/>
            <person name="Lechner B.E."/>
            <person name="Liimatainen K."/>
            <person name="Lipzen A."/>
            <person name="Lukacs Z."/>
            <person name="Mihaltcheva S."/>
            <person name="Morgado L.N."/>
            <person name="Niskanen T."/>
            <person name="Noordeloos M.E."/>
            <person name="Ohm R.A."/>
            <person name="Ortiz-Santana B."/>
            <person name="Ovrebo C."/>
            <person name="Racz N."/>
            <person name="Riley R."/>
            <person name="Savchenko A."/>
            <person name="Shiryaev A."/>
            <person name="Soop K."/>
            <person name="Spirin V."/>
            <person name="Szebenyi C."/>
            <person name="Tomsovsky M."/>
            <person name="Tulloss R.E."/>
            <person name="Uehling J."/>
            <person name="Grigoriev I.V."/>
            <person name="Vagvolgyi C."/>
            <person name="Papp T."/>
            <person name="Martin F.M."/>
            <person name="Miettinen O."/>
            <person name="Hibbett D.S."/>
            <person name="Nagy L.G."/>
        </authorList>
    </citation>
    <scope>NUCLEOTIDE SEQUENCE [LARGE SCALE GENOMIC DNA]</scope>
    <source>
        <strain evidence="1 2">CBS 309.79</strain>
    </source>
</reference>
<name>A0A5C3QI52_9AGAR</name>
<proteinExistence type="predicted"/>
<dbReference type="AlphaFoldDB" id="A0A5C3QI52"/>
<accession>A0A5C3QI52</accession>
<sequence>MLVLRRATSIVSSSSEPTSTSFPHLNSTKPDLLSTGYRNLSTRDLLLASHPKLSPSQLLLYTINHDAGIYSQRCYSLQGPLYRLRRRLDRPWKPSSGPQGRLRGLWPLRCVWEHQRSGWRRTWRCSGRRPQARCWGGGGWSRWREETSWGGGGGESGLVGEC</sequence>